<comment type="caution">
    <text evidence="3">The sequence shown here is derived from an EMBL/GenBank/DDBJ whole genome shotgun (WGS) entry which is preliminary data.</text>
</comment>
<accession>A0A8H7GU28</accession>
<dbReference type="AlphaFoldDB" id="A0A8H7GU28"/>
<dbReference type="GO" id="GO:0016740">
    <property type="term" value="F:transferase activity"/>
    <property type="evidence" value="ECO:0007669"/>
    <property type="project" value="UniProtKB-KW"/>
</dbReference>
<dbReference type="Proteomes" id="UP000649328">
    <property type="component" value="Unassembled WGS sequence"/>
</dbReference>
<sequence length="65" mass="7435">MLWIGNREVDISGTDIDPEFFEALPDDMREEVFTQHIRERRANANSTGGEAREIDPDFLDALPSK</sequence>
<gene>
    <name evidence="3" type="ORF">HF325_002668</name>
</gene>
<evidence type="ECO:0000313" key="4">
    <source>
        <dbReference type="Proteomes" id="UP000649328"/>
    </source>
</evidence>
<organism evidence="3 4">
    <name type="scientific">Metschnikowia pulcherrima</name>
    <dbReference type="NCBI Taxonomy" id="27326"/>
    <lineage>
        <taxon>Eukaryota</taxon>
        <taxon>Fungi</taxon>
        <taxon>Dikarya</taxon>
        <taxon>Ascomycota</taxon>
        <taxon>Saccharomycotina</taxon>
        <taxon>Pichiomycetes</taxon>
        <taxon>Metschnikowiaceae</taxon>
        <taxon>Metschnikowia</taxon>
    </lineage>
</organism>
<keyword evidence="4" id="KW-1185">Reference proteome</keyword>
<proteinExistence type="predicted"/>
<keyword evidence="1" id="KW-0808">Transferase</keyword>
<feature type="region of interest" description="Disordered" evidence="2">
    <location>
        <begin position="42"/>
        <end position="65"/>
    </location>
</feature>
<evidence type="ECO:0000256" key="1">
    <source>
        <dbReference type="ARBA" id="ARBA00022679"/>
    </source>
</evidence>
<name>A0A8H7GU28_9ASCO</name>
<dbReference type="InterPro" id="IPR025527">
    <property type="entry name" value="HUWE1/Rev1_UBM"/>
</dbReference>
<evidence type="ECO:0000313" key="3">
    <source>
        <dbReference type="EMBL" id="KAF8003423.1"/>
    </source>
</evidence>
<dbReference type="OrthoDB" id="3365145at2759"/>
<dbReference type="EMBL" id="JACBPP010000003">
    <property type="protein sequence ID" value="KAF8003423.1"/>
    <property type="molecule type" value="Genomic_DNA"/>
</dbReference>
<protein>
    <submittedName>
        <fullName evidence="3">Uncharacterized protein</fullName>
    </submittedName>
</protein>
<dbReference type="Gene3D" id="6.10.250.1630">
    <property type="match status" value="1"/>
</dbReference>
<reference evidence="3" key="1">
    <citation type="submission" date="2020-10" db="EMBL/GenBank/DDBJ databases">
        <title>The Whole-Genome Sequence of Metschnikowia persimmonesis, a Novel Endophytic Yeast Species Isolated from Medicinal Plant Diospyros kaki Thumb.</title>
        <authorList>
            <person name="Rahmat E."/>
            <person name="Kang Y."/>
        </authorList>
    </citation>
    <scope>NUCLEOTIDE SEQUENCE</scope>
    <source>
        <strain evidence="3">KIOM G15050</strain>
    </source>
</reference>
<dbReference type="Pfam" id="PF14377">
    <property type="entry name" value="UBM"/>
    <property type="match status" value="2"/>
</dbReference>
<evidence type="ECO:0000256" key="2">
    <source>
        <dbReference type="SAM" id="MobiDB-lite"/>
    </source>
</evidence>